<feature type="region of interest" description="Disordered" evidence="1">
    <location>
        <begin position="33"/>
        <end position="53"/>
    </location>
</feature>
<sequence>MEKILDKVLEMKEIVNGMKQNCKKMQESFVEWQDQEDAKENLGDTDSTKETQQSTLWEWQYEEDEDMVVEIEEIQKSVMYEETETNDEDKIIKEEKKKAVGVERIVVARTKVIFIAMPLLSDIGKPNLFSPLSDPTSHLMAELKKYQAMIILRGPKKAHEAVKLQRDGLVVISKKLLVHYLFNELLLKVVFKPFDRGGEINPRGTIGNVVFT</sequence>
<protein>
    <submittedName>
        <fullName evidence="2">Uncharacterized protein</fullName>
    </submittedName>
</protein>
<feature type="compositionally biased region" description="Basic and acidic residues" evidence="1">
    <location>
        <begin position="36"/>
        <end position="49"/>
    </location>
</feature>
<evidence type="ECO:0000256" key="1">
    <source>
        <dbReference type="SAM" id="MobiDB-lite"/>
    </source>
</evidence>
<comment type="caution">
    <text evidence="2">The sequence shown here is derived from an EMBL/GenBank/DDBJ whole genome shotgun (WGS) entry which is preliminary data.</text>
</comment>
<dbReference type="EMBL" id="CM031812">
    <property type="protein sequence ID" value="KAG6657989.1"/>
    <property type="molecule type" value="Genomic_DNA"/>
</dbReference>
<keyword evidence="3" id="KW-1185">Reference proteome</keyword>
<reference evidence="2" key="1">
    <citation type="submission" date="2020-12" db="EMBL/GenBank/DDBJ databases">
        <title>WGS assembly of Carya illinoinensis cv. Pawnee.</title>
        <authorList>
            <person name="Platts A."/>
            <person name="Shu S."/>
            <person name="Wright S."/>
            <person name="Barry K."/>
            <person name="Edger P."/>
            <person name="Pires J.C."/>
            <person name="Schmutz J."/>
        </authorList>
    </citation>
    <scope>NUCLEOTIDE SEQUENCE</scope>
    <source>
        <tissue evidence="2">Leaf</tissue>
    </source>
</reference>
<gene>
    <name evidence="2" type="ORF">CIPAW_04G128100</name>
</gene>
<name>A0A8T1QUQ2_CARIL</name>
<proteinExistence type="predicted"/>
<dbReference type="AlphaFoldDB" id="A0A8T1QUQ2"/>
<evidence type="ECO:0000313" key="2">
    <source>
        <dbReference type="EMBL" id="KAG6657989.1"/>
    </source>
</evidence>
<evidence type="ECO:0000313" key="3">
    <source>
        <dbReference type="Proteomes" id="UP000811609"/>
    </source>
</evidence>
<organism evidence="2 3">
    <name type="scientific">Carya illinoinensis</name>
    <name type="common">Pecan</name>
    <dbReference type="NCBI Taxonomy" id="32201"/>
    <lineage>
        <taxon>Eukaryota</taxon>
        <taxon>Viridiplantae</taxon>
        <taxon>Streptophyta</taxon>
        <taxon>Embryophyta</taxon>
        <taxon>Tracheophyta</taxon>
        <taxon>Spermatophyta</taxon>
        <taxon>Magnoliopsida</taxon>
        <taxon>eudicotyledons</taxon>
        <taxon>Gunneridae</taxon>
        <taxon>Pentapetalae</taxon>
        <taxon>rosids</taxon>
        <taxon>fabids</taxon>
        <taxon>Fagales</taxon>
        <taxon>Juglandaceae</taxon>
        <taxon>Carya</taxon>
    </lineage>
</organism>
<accession>A0A8T1QUQ2</accession>
<dbReference type="Proteomes" id="UP000811609">
    <property type="component" value="Chromosome 4"/>
</dbReference>